<keyword evidence="1" id="KW-0175">Coiled coil</keyword>
<dbReference type="PANTHER" id="PTHR47907">
    <property type="entry name" value="PROTEIN KINASE DOMAIN-CONTAINING PROTEIN"/>
    <property type="match status" value="1"/>
</dbReference>
<dbReference type="PROSITE" id="PS50011">
    <property type="entry name" value="PROTEIN_KINASE_DOM"/>
    <property type="match status" value="1"/>
</dbReference>
<dbReference type="InterPro" id="IPR011009">
    <property type="entry name" value="Kinase-like_dom_sf"/>
</dbReference>
<evidence type="ECO:0000259" key="3">
    <source>
        <dbReference type="PROSITE" id="PS50011"/>
    </source>
</evidence>
<reference evidence="4 5" key="1">
    <citation type="submission" date="2022-05" db="EMBL/GenBank/DDBJ databases">
        <authorList>
            <consortium name="Genoscope - CEA"/>
            <person name="William W."/>
        </authorList>
    </citation>
    <scope>NUCLEOTIDE SEQUENCE [LARGE SCALE GENOMIC DNA]</scope>
</reference>
<feature type="compositionally biased region" description="Polar residues" evidence="2">
    <location>
        <begin position="357"/>
        <end position="392"/>
    </location>
</feature>
<proteinExistence type="predicted"/>
<dbReference type="InterPro" id="IPR051744">
    <property type="entry name" value="AP2_assoc_SerThr_kinase"/>
</dbReference>
<feature type="coiled-coil region" evidence="1">
    <location>
        <begin position="509"/>
        <end position="539"/>
    </location>
</feature>
<dbReference type="CDD" id="cd14037">
    <property type="entry name" value="STKc_NAK_like"/>
    <property type="match status" value="1"/>
</dbReference>
<sequence>MKKFFSSGGGTDSSFVGKTFIVGRCPCVVEEVIAEGGFSLVFLIRVPSGKRHALKRISVNNMHDLQICKQEIDIMKLVSGHKNAITYLGCTINQINPGIYEVLILMEYCREGHVVQLMNEHISSGFSESLVLKIFTDACEAVAKLHHADPPVIHRDLKVENILRSDRGEFVLCDYGSATRRVVNPQEEGVTKAEEEIQKYTTLSYRAPEMIDLYSGKLITTKADIWALGCVLYKLCFFTLPFGESPLAIQSGQFTFPENSRHPKLHKLISFVLNPDPENRPDIFQVSYAAFKLRGLDCPVPNVMNAKIPDTLPETQSVEEQQKGENAARTTAAKTKRHEGPVTTSLAPRQRPRAGQGHQQLATPQASSRLSHIASPQQNRKQYSHVQRSNLDVESAHGLSHMASPRQNRRNIPPQGPENSAAHQQVHTNMTRQDPRAVFADQAASAVPDLMDVGQHPSAAVYRVVAQHGQQPYPYQQQMTREQYLQQQYLQQQQLAQQQYLQQQQQHMLMRQQQQQRLLQQQQQQLLQQQQMLQEQQQAQRQLNYQMEGPPAQQYQPTQPHHVQQQPQFNPQMYQDTDQCPLNPFYEYQQYPTSGDVRYHNYNANQPQVTFQQPQNAQEFPQQAKPDNSNNRLLRPRYMSHNRSRSDPNFAVHYDRSNQVKMPSVTPQPNASSSNRSHHRSPSDPALNQSKEPEAGMLLVNIESSDEPTPHWNPFSPYYESNELDFTANQNDVTDDDFASLRASNEKISQTGTNSSFQPNVESHQPNAGYHQASVGFHQTTAGYQQPSAGNRTSEFRQGATTDIFGSATFDSQVAELQQGLRSSLENLQLVDVPAGFGDNSVFPQQQQVTEIVQDGNNPFLQGYRSTEIERHLNFAGEASSEDESEEADEPEYSGFHPPPSPGVADPFGSAPFIVQKAMQVPPTTRDAFGSSPFNAPHPSQSKGVDYQLTNVQLSEQQTDTSGHASSFTSTQGSGVGMAPGPFHVEGDVSNSCPFVGNVTEHEDPSGLVNPAVDFVDNIDDPFGGVSFNANPAFKRRNAKRQGGALRKGPPEAAPSGDQSHRSRPRRLLPQTPDKTPGVTHAGQRVASGQTRTQNIRVIPVIPSASSVQTPVKYEPKSTGNRQTNAAT</sequence>
<feature type="region of interest" description="Disordered" evidence="2">
    <location>
        <begin position="956"/>
        <end position="985"/>
    </location>
</feature>
<feature type="compositionally biased region" description="Polar residues" evidence="2">
    <location>
        <begin position="932"/>
        <end position="944"/>
    </location>
</feature>
<feature type="compositionally biased region" description="Polar residues" evidence="2">
    <location>
        <begin position="1118"/>
        <end position="1128"/>
    </location>
</feature>
<feature type="compositionally biased region" description="Polar residues" evidence="2">
    <location>
        <begin position="1087"/>
        <end position="1096"/>
    </location>
</feature>
<evidence type="ECO:0000313" key="4">
    <source>
        <dbReference type="EMBL" id="CAH3123352.1"/>
    </source>
</evidence>
<evidence type="ECO:0000256" key="2">
    <source>
        <dbReference type="SAM" id="MobiDB-lite"/>
    </source>
</evidence>
<evidence type="ECO:0000256" key="1">
    <source>
        <dbReference type="SAM" id="Coils"/>
    </source>
</evidence>
<evidence type="ECO:0000313" key="5">
    <source>
        <dbReference type="Proteomes" id="UP001159405"/>
    </source>
</evidence>
<feature type="region of interest" description="Disordered" evidence="2">
    <location>
        <begin position="924"/>
        <end position="944"/>
    </location>
</feature>
<feature type="region of interest" description="Disordered" evidence="2">
    <location>
        <begin position="613"/>
        <end position="634"/>
    </location>
</feature>
<accession>A0ABN8NV27</accession>
<dbReference type="Proteomes" id="UP001159405">
    <property type="component" value="Unassembled WGS sequence"/>
</dbReference>
<dbReference type="PANTHER" id="PTHR47907:SF4">
    <property type="entry name" value="BMP-2-INDUCIBLE PROTEIN KINASE ISOFORM X1"/>
    <property type="match status" value="1"/>
</dbReference>
<keyword evidence="5" id="KW-1185">Reference proteome</keyword>
<gene>
    <name evidence="4" type="ORF">PLOB_00029908</name>
</gene>
<name>A0ABN8NV27_9CNID</name>
<comment type="caution">
    <text evidence="4">The sequence shown here is derived from an EMBL/GenBank/DDBJ whole genome shotgun (WGS) entry which is preliminary data.</text>
</comment>
<protein>
    <recommendedName>
        <fullName evidence="3">Protein kinase domain-containing protein</fullName>
    </recommendedName>
</protein>
<feature type="compositionally biased region" description="Polar residues" evidence="2">
    <location>
        <begin position="417"/>
        <end position="429"/>
    </location>
</feature>
<feature type="compositionally biased region" description="Low complexity" evidence="2">
    <location>
        <begin position="613"/>
        <end position="624"/>
    </location>
</feature>
<dbReference type="EMBL" id="CALNXK010000038">
    <property type="protein sequence ID" value="CAH3123352.1"/>
    <property type="molecule type" value="Genomic_DNA"/>
</dbReference>
<feature type="compositionally biased region" description="Polar residues" evidence="2">
    <location>
        <begin position="956"/>
        <end position="973"/>
    </location>
</feature>
<dbReference type="SMART" id="SM00220">
    <property type="entry name" value="S_TKc"/>
    <property type="match status" value="1"/>
</dbReference>
<feature type="region of interest" description="Disordered" evidence="2">
    <location>
        <begin position="877"/>
        <end position="909"/>
    </location>
</feature>
<dbReference type="SUPFAM" id="SSF56112">
    <property type="entry name" value="Protein kinase-like (PK-like)"/>
    <property type="match status" value="1"/>
</dbReference>
<feature type="region of interest" description="Disordered" evidence="2">
    <location>
        <begin position="661"/>
        <end position="691"/>
    </location>
</feature>
<dbReference type="Gene3D" id="1.10.510.10">
    <property type="entry name" value="Transferase(Phosphotransferase) domain 1"/>
    <property type="match status" value="1"/>
</dbReference>
<dbReference type="InterPro" id="IPR000719">
    <property type="entry name" value="Prot_kinase_dom"/>
</dbReference>
<organism evidence="4 5">
    <name type="scientific">Porites lobata</name>
    <dbReference type="NCBI Taxonomy" id="104759"/>
    <lineage>
        <taxon>Eukaryota</taxon>
        <taxon>Metazoa</taxon>
        <taxon>Cnidaria</taxon>
        <taxon>Anthozoa</taxon>
        <taxon>Hexacorallia</taxon>
        <taxon>Scleractinia</taxon>
        <taxon>Fungiina</taxon>
        <taxon>Poritidae</taxon>
        <taxon>Porites</taxon>
    </lineage>
</organism>
<feature type="domain" description="Protein kinase" evidence="3">
    <location>
        <begin position="27"/>
        <end position="291"/>
    </location>
</feature>
<feature type="compositionally biased region" description="Acidic residues" evidence="2">
    <location>
        <begin position="880"/>
        <end position="892"/>
    </location>
</feature>
<feature type="region of interest" description="Disordered" evidence="2">
    <location>
        <begin position="313"/>
        <end position="429"/>
    </location>
</feature>
<feature type="region of interest" description="Disordered" evidence="2">
    <location>
        <begin position="1039"/>
        <end position="1128"/>
    </location>
</feature>
<dbReference type="Pfam" id="PF00069">
    <property type="entry name" value="Pkinase"/>
    <property type="match status" value="1"/>
</dbReference>